<evidence type="ECO:0000256" key="2">
    <source>
        <dbReference type="ARBA" id="ARBA00022741"/>
    </source>
</evidence>
<evidence type="ECO:0000259" key="9">
    <source>
        <dbReference type="PROSITE" id="PS51194"/>
    </source>
</evidence>
<dbReference type="SUPFAM" id="SSF52540">
    <property type="entry name" value="P-loop containing nucleoside triphosphate hydrolases"/>
    <property type="match status" value="1"/>
</dbReference>
<evidence type="ECO:0000313" key="11">
    <source>
        <dbReference type="Proteomes" id="UP000789901"/>
    </source>
</evidence>
<evidence type="ECO:0000259" key="8">
    <source>
        <dbReference type="PROSITE" id="PS51192"/>
    </source>
</evidence>
<keyword evidence="4" id="KW-0347">Helicase</keyword>
<dbReference type="InterPro" id="IPR050079">
    <property type="entry name" value="DEAD_box_RNA_helicase"/>
</dbReference>
<dbReference type="Gene3D" id="3.40.50.300">
    <property type="entry name" value="P-loop containing nucleotide triphosphate hydrolases"/>
    <property type="match status" value="2"/>
</dbReference>
<feature type="domain" description="Helicase ATP-binding" evidence="8">
    <location>
        <begin position="73"/>
        <end position="243"/>
    </location>
</feature>
<gene>
    <name evidence="10" type="ORF">GMARGA_LOCUS4555</name>
</gene>
<keyword evidence="11" id="KW-1185">Reference proteome</keyword>
<dbReference type="PROSITE" id="PS51192">
    <property type="entry name" value="HELICASE_ATP_BIND_1"/>
    <property type="match status" value="1"/>
</dbReference>
<sequence>MVGTAGFELAIPWSQTRCLTTRPRSALIYFILTFLAEIEGFEPPRILLPNKKTKKNLRQTGYHQLTNIQLQTIPLVLEGRDLIAQSQTGTGKTAAFLIPILEKLEVIFKPQVLILVPTRELALQVSEEARKLSPHHNLQVVAVYGGEPIHKQLQAFRRGVDIIIGTPGRIIDHIFTRKSFHLDHLKFVVLDEVDEMIGKGFLKEIEKIMKKVPEKRQTLLFSATISSEVEGFARKFAKNPALITSKNDNLPSNTEHYYMETTSLRQKNNSLVSFLSDSQLGSVIVFANTKRKVEEIKNTLLDNRLRVDYIHSDLSQNRRTRVFQKFRAKKISLLIATDVAARGLDIKDIAYVINYDFPQNREFYIHRTGRTGRAGASGKAITFINSSREKSQLLAIARQRNFKVERFTNTPTNKNNPIRVGEAREIKFN</sequence>
<dbReference type="EC" id="3.6.4.13" evidence="1"/>
<reference evidence="10 11" key="1">
    <citation type="submission" date="2021-06" db="EMBL/GenBank/DDBJ databases">
        <authorList>
            <person name="Kallberg Y."/>
            <person name="Tangrot J."/>
            <person name="Rosling A."/>
        </authorList>
    </citation>
    <scope>NUCLEOTIDE SEQUENCE [LARGE SCALE GENOMIC DNA]</scope>
    <source>
        <strain evidence="10 11">120-4 pot B 10/14</strain>
    </source>
</reference>
<evidence type="ECO:0000256" key="1">
    <source>
        <dbReference type="ARBA" id="ARBA00012552"/>
    </source>
</evidence>
<dbReference type="PANTHER" id="PTHR47959">
    <property type="entry name" value="ATP-DEPENDENT RNA HELICASE RHLE-RELATED"/>
    <property type="match status" value="1"/>
</dbReference>
<comment type="caution">
    <text evidence="10">The sequence shown here is derived from an EMBL/GenBank/DDBJ whole genome shotgun (WGS) entry which is preliminary data.</text>
</comment>
<evidence type="ECO:0000256" key="6">
    <source>
        <dbReference type="ARBA" id="ARBA00022884"/>
    </source>
</evidence>
<name>A0ABN7UD92_GIGMA</name>
<dbReference type="SMART" id="SM00490">
    <property type="entry name" value="HELICc"/>
    <property type="match status" value="1"/>
</dbReference>
<keyword evidence="2" id="KW-0547">Nucleotide-binding</keyword>
<dbReference type="EMBL" id="CAJVQB010001805">
    <property type="protein sequence ID" value="CAG8550927.1"/>
    <property type="molecule type" value="Genomic_DNA"/>
</dbReference>
<proteinExistence type="predicted"/>
<dbReference type="InterPro" id="IPR044742">
    <property type="entry name" value="DEAD/DEAH_RhlB"/>
</dbReference>
<evidence type="ECO:0000256" key="7">
    <source>
        <dbReference type="ARBA" id="ARBA00047984"/>
    </source>
</evidence>
<feature type="domain" description="Helicase C-terminal" evidence="9">
    <location>
        <begin position="270"/>
        <end position="418"/>
    </location>
</feature>
<dbReference type="Proteomes" id="UP000789901">
    <property type="component" value="Unassembled WGS sequence"/>
</dbReference>
<protein>
    <recommendedName>
        <fullName evidence="1">RNA helicase</fullName>
        <ecNumber evidence="1">3.6.4.13</ecNumber>
    </recommendedName>
</protein>
<dbReference type="CDD" id="cd00268">
    <property type="entry name" value="DEADc"/>
    <property type="match status" value="1"/>
</dbReference>
<dbReference type="PANTHER" id="PTHR47959:SF1">
    <property type="entry name" value="ATP-DEPENDENT RNA HELICASE DBPA"/>
    <property type="match status" value="1"/>
</dbReference>
<keyword evidence="6" id="KW-0694">RNA-binding</keyword>
<dbReference type="InterPro" id="IPR011545">
    <property type="entry name" value="DEAD/DEAH_box_helicase_dom"/>
</dbReference>
<evidence type="ECO:0000256" key="3">
    <source>
        <dbReference type="ARBA" id="ARBA00022801"/>
    </source>
</evidence>
<dbReference type="Pfam" id="PF00270">
    <property type="entry name" value="DEAD"/>
    <property type="match status" value="1"/>
</dbReference>
<organism evidence="10 11">
    <name type="scientific">Gigaspora margarita</name>
    <dbReference type="NCBI Taxonomy" id="4874"/>
    <lineage>
        <taxon>Eukaryota</taxon>
        <taxon>Fungi</taxon>
        <taxon>Fungi incertae sedis</taxon>
        <taxon>Mucoromycota</taxon>
        <taxon>Glomeromycotina</taxon>
        <taxon>Glomeromycetes</taxon>
        <taxon>Diversisporales</taxon>
        <taxon>Gigasporaceae</taxon>
        <taxon>Gigaspora</taxon>
    </lineage>
</organism>
<evidence type="ECO:0000313" key="10">
    <source>
        <dbReference type="EMBL" id="CAG8550927.1"/>
    </source>
</evidence>
<dbReference type="SMART" id="SM00487">
    <property type="entry name" value="DEXDc"/>
    <property type="match status" value="1"/>
</dbReference>
<dbReference type="InterPro" id="IPR014001">
    <property type="entry name" value="Helicase_ATP-bd"/>
</dbReference>
<comment type="catalytic activity">
    <reaction evidence="7">
        <text>ATP + H2O = ADP + phosphate + H(+)</text>
        <dbReference type="Rhea" id="RHEA:13065"/>
        <dbReference type="ChEBI" id="CHEBI:15377"/>
        <dbReference type="ChEBI" id="CHEBI:15378"/>
        <dbReference type="ChEBI" id="CHEBI:30616"/>
        <dbReference type="ChEBI" id="CHEBI:43474"/>
        <dbReference type="ChEBI" id="CHEBI:456216"/>
        <dbReference type="EC" id="3.6.4.13"/>
    </reaction>
</comment>
<dbReference type="InterPro" id="IPR001650">
    <property type="entry name" value="Helicase_C-like"/>
</dbReference>
<dbReference type="PROSITE" id="PS51194">
    <property type="entry name" value="HELICASE_CTER"/>
    <property type="match status" value="1"/>
</dbReference>
<dbReference type="Pfam" id="PF00271">
    <property type="entry name" value="Helicase_C"/>
    <property type="match status" value="1"/>
</dbReference>
<keyword evidence="3" id="KW-0378">Hydrolase</keyword>
<dbReference type="InterPro" id="IPR027417">
    <property type="entry name" value="P-loop_NTPase"/>
</dbReference>
<evidence type="ECO:0000256" key="4">
    <source>
        <dbReference type="ARBA" id="ARBA00022806"/>
    </source>
</evidence>
<accession>A0ABN7UD92</accession>
<evidence type="ECO:0000256" key="5">
    <source>
        <dbReference type="ARBA" id="ARBA00022840"/>
    </source>
</evidence>
<keyword evidence="5" id="KW-0067">ATP-binding</keyword>
<dbReference type="CDD" id="cd18787">
    <property type="entry name" value="SF2_C_DEAD"/>
    <property type="match status" value="1"/>
</dbReference>